<name>A0ABR3A0Y0_9AGAR</name>
<protein>
    <submittedName>
        <fullName evidence="2">Uncharacterized protein</fullName>
    </submittedName>
</protein>
<feature type="compositionally biased region" description="Low complexity" evidence="1">
    <location>
        <begin position="127"/>
        <end position="146"/>
    </location>
</feature>
<evidence type="ECO:0000313" key="3">
    <source>
        <dbReference type="Proteomes" id="UP001437256"/>
    </source>
</evidence>
<keyword evidence="3" id="KW-1185">Reference proteome</keyword>
<accession>A0ABR3A0Y0</accession>
<evidence type="ECO:0000256" key="1">
    <source>
        <dbReference type="SAM" id="MobiDB-lite"/>
    </source>
</evidence>
<feature type="compositionally biased region" description="Polar residues" evidence="1">
    <location>
        <begin position="7"/>
        <end position="18"/>
    </location>
</feature>
<organism evidence="2 3">
    <name type="scientific">Marasmius tenuissimus</name>
    <dbReference type="NCBI Taxonomy" id="585030"/>
    <lineage>
        <taxon>Eukaryota</taxon>
        <taxon>Fungi</taxon>
        <taxon>Dikarya</taxon>
        <taxon>Basidiomycota</taxon>
        <taxon>Agaricomycotina</taxon>
        <taxon>Agaricomycetes</taxon>
        <taxon>Agaricomycetidae</taxon>
        <taxon>Agaricales</taxon>
        <taxon>Marasmiineae</taxon>
        <taxon>Marasmiaceae</taxon>
        <taxon>Marasmius</taxon>
    </lineage>
</organism>
<evidence type="ECO:0000313" key="2">
    <source>
        <dbReference type="EMBL" id="KAL0067288.1"/>
    </source>
</evidence>
<gene>
    <name evidence="2" type="ORF">AAF712_005686</name>
</gene>
<reference evidence="2 3" key="1">
    <citation type="submission" date="2024-05" db="EMBL/GenBank/DDBJ databases">
        <title>A draft genome resource for the thread blight pathogen Marasmius tenuissimus strain MS-2.</title>
        <authorList>
            <person name="Yulfo-Soto G.E."/>
            <person name="Baruah I.K."/>
            <person name="Amoako-Attah I."/>
            <person name="Bukari Y."/>
            <person name="Meinhardt L.W."/>
            <person name="Bailey B.A."/>
            <person name="Cohen S.P."/>
        </authorList>
    </citation>
    <scope>NUCLEOTIDE SEQUENCE [LARGE SCALE GENOMIC DNA]</scope>
    <source>
        <strain evidence="2 3">MS-2</strain>
    </source>
</reference>
<feature type="region of interest" description="Disordered" evidence="1">
    <location>
        <begin position="1"/>
        <end position="36"/>
    </location>
</feature>
<feature type="region of interest" description="Disordered" evidence="1">
    <location>
        <begin position="124"/>
        <end position="156"/>
    </location>
</feature>
<dbReference type="EMBL" id="JBBXMP010000027">
    <property type="protein sequence ID" value="KAL0067288.1"/>
    <property type="molecule type" value="Genomic_DNA"/>
</dbReference>
<comment type="caution">
    <text evidence="2">The sequence shown here is derived from an EMBL/GenBank/DDBJ whole genome shotgun (WGS) entry which is preliminary data.</text>
</comment>
<proteinExistence type="predicted"/>
<dbReference type="Proteomes" id="UP001437256">
    <property type="component" value="Unassembled WGS sequence"/>
</dbReference>
<sequence length="354" mass="39365">MPKISKETTSGRVSSTPYTVPLPGGGSVIGRRKANDKNIGQRLKALRDEEGLPDIPTIPGEQGMFIGSSEHIDDSAHPKFRFLGCRYYLVSDRSHFDLKTLIPLDRLVNDETLRVLLLRRDVLKPIPNNNPSTSKRSSRPTTKGKSVLPREPSVRTTAAKVDVVTNRASRAPTSGVIEITSDEDDDKGGKYISTQIAGRSIFGEVIDITSSESSENEDNTGVLNSDDTLIGVQEDNGKEKLTLSSRYEAKDGVIDFQVALFVWTRNNTDPKHVNIPVLKTENSFITLEGIKFELGTIGLEVGDNVERYVPETKVWSTIKWFTPFRVCRENAIGLKLMGVRDIIDWDQYSTHTFV</sequence>